<dbReference type="GO" id="GO:0008757">
    <property type="term" value="F:S-adenosylmethionine-dependent methyltransferase activity"/>
    <property type="evidence" value="ECO:0007669"/>
    <property type="project" value="InterPro"/>
</dbReference>
<evidence type="ECO:0000313" key="2">
    <source>
        <dbReference type="EMBL" id="AKB49794.1"/>
    </source>
</evidence>
<evidence type="ECO:0000259" key="1">
    <source>
        <dbReference type="Pfam" id="PF08241"/>
    </source>
</evidence>
<name>A0A0E3QIG7_METBA</name>
<gene>
    <name evidence="2" type="ORF">MSBRW_0541</name>
</gene>
<dbReference type="CDD" id="cd02440">
    <property type="entry name" value="AdoMet_MTases"/>
    <property type="match status" value="1"/>
</dbReference>
<dbReference type="PANTHER" id="PTHR43591">
    <property type="entry name" value="METHYLTRANSFERASE"/>
    <property type="match status" value="1"/>
</dbReference>
<organism evidence="2 3">
    <name type="scientific">Methanosarcina barkeri str. Wiesmoor</name>
    <dbReference type="NCBI Taxonomy" id="1434109"/>
    <lineage>
        <taxon>Archaea</taxon>
        <taxon>Methanobacteriati</taxon>
        <taxon>Methanobacteriota</taxon>
        <taxon>Stenosarchaea group</taxon>
        <taxon>Methanomicrobia</taxon>
        <taxon>Methanosarcinales</taxon>
        <taxon>Methanosarcinaceae</taxon>
        <taxon>Methanosarcina</taxon>
    </lineage>
</organism>
<reference evidence="2 3" key="1">
    <citation type="submission" date="2014-07" db="EMBL/GenBank/DDBJ databases">
        <title>Methanogenic archaea and the global carbon cycle.</title>
        <authorList>
            <person name="Henriksen J.R."/>
            <person name="Luke J."/>
            <person name="Reinhart S."/>
            <person name="Benedict M.N."/>
            <person name="Youngblut N.D."/>
            <person name="Metcalf M.E."/>
            <person name="Whitaker R.J."/>
            <person name="Metcalf W.W."/>
        </authorList>
    </citation>
    <scope>NUCLEOTIDE SEQUENCE [LARGE SCALE GENOMIC DNA]</scope>
    <source>
        <strain evidence="2 3">Wiesmoor</strain>
    </source>
</reference>
<dbReference type="KEGG" id="mbw:MSBRW_0541"/>
<feature type="domain" description="Methyltransferase type 11" evidence="1">
    <location>
        <begin position="56"/>
        <end position="148"/>
    </location>
</feature>
<protein>
    <submittedName>
        <fullName evidence="2">Ubiquinone/menaquinone biosynthesis methyltransferase</fullName>
    </submittedName>
</protein>
<dbReference type="InterPro" id="IPR013216">
    <property type="entry name" value="Methyltransf_11"/>
</dbReference>
<dbReference type="Pfam" id="PF08241">
    <property type="entry name" value="Methyltransf_11"/>
    <property type="match status" value="1"/>
</dbReference>
<dbReference type="AlphaFoldDB" id="A0A0E3QIG7"/>
<keyword evidence="2" id="KW-0830">Ubiquinone</keyword>
<dbReference type="GO" id="GO:0032259">
    <property type="term" value="P:methylation"/>
    <property type="evidence" value="ECO:0007669"/>
    <property type="project" value="UniProtKB-KW"/>
</dbReference>
<evidence type="ECO:0000313" key="3">
    <source>
        <dbReference type="Proteomes" id="UP000033038"/>
    </source>
</evidence>
<accession>A0A0E3QIG7</accession>
<dbReference type="GeneID" id="24821952"/>
<keyword evidence="2" id="KW-0808">Transferase</keyword>
<dbReference type="InterPro" id="IPR029063">
    <property type="entry name" value="SAM-dependent_MTases_sf"/>
</dbReference>
<dbReference type="Gene3D" id="3.40.50.150">
    <property type="entry name" value="Vaccinia Virus protein VP39"/>
    <property type="match status" value="1"/>
</dbReference>
<dbReference type="Proteomes" id="UP000033038">
    <property type="component" value="Chromosome"/>
</dbReference>
<dbReference type="HOGENOM" id="CLU_037990_4_1_2"/>
<sequence length="250" mass="28531">MSINENKIKEEITKRWDYSSQRYDTYHGHGVKSDEEAEAWKALFRQVIPGERLSVLDIGCGTGEMSKMLADLGHKVTGIDLSEKMLSVAKSKSPSSIKFRIGDAENPPFDEGKFDAVVTRHVLWTLPNPEKALKSWRNVLKPGGKVVIIDGVWDDGRLETHLKRKIGETMIHIVERNDISKDGYTAEVNAILPNAKGVSLDKAREYMEKAGFKDVRSIVLDDLMRIQKKHMPLRYKIAYKYEYYVIYGLK</sequence>
<dbReference type="PATRIC" id="fig|1434109.4.peg.646"/>
<keyword evidence="2" id="KW-0489">Methyltransferase</keyword>
<dbReference type="EMBL" id="CP009526">
    <property type="protein sequence ID" value="AKB49794.1"/>
    <property type="molecule type" value="Genomic_DNA"/>
</dbReference>
<dbReference type="RefSeq" id="WP_011305497.1">
    <property type="nucleotide sequence ID" value="NZ_CP009526.1"/>
</dbReference>
<dbReference type="SUPFAM" id="SSF53335">
    <property type="entry name" value="S-adenosyl-L-methionine-dependent methyltransferases"/>
    <property type="match status" value="1"/>
</dbReference>
<proteinExistence type="predicted"/>